<dbReference type="Gene3D" id="3.40.30.10">
    <property type="entry name" value="Glutaredoxin"/>
    <property type="match status" value="1"/>
</dbReference>
<evidence type="ECO:0000313" key="6">
    <source>
        <dbReference type="EMBL" id="AXF85759.1"/>
    </source>
</evidence>
<dbReference type="PRINTS" id="PR01011">
    <property type="entry name" value="GLUTPROXDASE"/>
</dbReference>
<evidence type="ECO:0000256" key="5">
    <source>
        <dbReference type="RuleBase" id="RU000499"/>
    </source>
</evidence>
<dbReference type="EMBL" id="CP031124">
    <property type="protein sequence ID" value="AXF85759.1"/>
    <property type="molecule type" value="Genomic_DNA"/>
</dbReference>
<feature type="active site" evidence="4">
    <location>
        <position position="47"/>
    </location>
</feature>
<dbReference type="PANTHER" id="PTHR11592:SF78">
    <property type="entry name" value="GLUTATHIONE PEROXIDASE"/>
    <property type="match status" value="1"/>
</dbReference>
<gene>
    <name evidence="6" type="primary">bsaA</name>
    <name evidence="6" type="ORF">DTO96_101495</name>
</gene>
<dbReference type="PROSITE" id="PS00763">
    <property type="entry name" value="GLUTATHIONE_PEROXID_2"/>
    <property type="match status" value="1"/>
</dbReference>
<dbReference type="SUPFAM" id="SSF52833">
    <property type="entry name" value="Thioredoxin-like"/>
    <property type="match status" value="1"/>
</dbReference>
<dbReference type="InterPro" id="IPR000889">
    <property type="entry name" value="Glutathione_peroxidase"/>
</dbReference>
<protein>
    <recommendedName>
        <fullName evidence="5">Glutathione peroxidase</fullName>
    </recommendedName>
</protein>
<dbReference type="AlphaFoldDB" id="A0A345DBM1"/>
<dbReference type="GO" id="GO:0034599">
    <property type="term" value="P:cellular response to oxidative stress"/>
    <property type="evidence" value="ECO:0007669"/>
    <property type="project" value="TreeGrafter"/>
</dbReference>
<evidence type="ECO:0000256" key="1">
    <source>
        <dbReference type="ARBA" id="ARBA00006926"/>
    </source>
</evidence>
<accession>A0A345DBM1</accession>
<evidence type="ECO:0000313" key="7">
    <source>
        <dbReference type="Proteomes" id="UP000252182"/>
    </source>
</evidence>
<dbReference type="FunFam" id="3.40.30.10:FF:000010">
    <property type="entry name" value="Glutathione peroxidase"/>
    <property type="match status" value="1"/>
</dbReference>
<reference evidence="7" key="1">
    <citation type="submission" date="2018-07" db="EMBL/GenBank/DDBJ databases">
        <authorList>
            <person name="Kim H."/>
        </authorList>
    </citation>
    <scope>NUCLEOTIDE SEQUENCE [LARGE SCALE GENOMIC DNA]</scope>
    <source>
        <strain evidence="7">F02</strain>
    </source>
</reference>
<keyword evidence="7" id="KW-1185">Reference proteome</keyword>
<dbReference type="InterPro" id="IPR036249">
    <property type="entry name" value="Thioredoxin-like_sf"/>
</dbReference>
<dbReference type="CDD" id="cd00340">
    <property type="entry name" value="GSH_Peroxidase"/>
    <property type="match status" value="1"/>
</dbReference>
<organism evidence="6 7">
    <name type="scientific">Ephemeroptericola cinctiostellae</name>
    <dbReference type="NCBI Taxonomy" id="2268024"/>
    <lineage>
        <taxon>Bacteria</taxon>
        <taxon>Pseudomonadati</taxon>
        <taxon>Pseudomonadota</taxon>
        <taxon>Betaproteobacteria</taxon>
        <taxon>Burkholderiales</taxon>
        <taxon>Burkholderiaceae</taxon>
        <taxon>Ephemeroptericola</taxon>
    </lineage>
</organism>
<dbReference type="Pfam" id="PF00255">
    <property type="entry name" value="GSHPx"/>
    <property type="match status" value="1"/>
</dbReference>
<dbReference type="PIRSF" id="PIRSF000303">
    <property type="entry name" value="Glutathion_perox"/>
    <property type="match status" value="1"/>
</dbReference>
<dbReference type="KEGG" id="hyf:DTO96_101495"/>
<proteinExistence type="inferred from homology"/>
<evidence type="ECO:0000256" key="4">
    <source>
        <dbReference type="PIRSR" id="PIRSR000303-1"/>
    </source>
</evidence>
<dbReference type="PANTHER" id="PTHR11592">
    <property type="entry name" value="GLUTATHIONE PEROXIDASE"/>
    <property type="match status" value="1"/>
</dbReference>
<dbReference type="Proteomes" id="UP000252182">
    <property type="component" value="Chromosome"/>
</dbReference>
<evidence type="ECO:0000256" key="3">
    <source>
        <dbReference type="ARBA" id="ARBA00023002"/>
    </source>
</evidence>
<comment type="similarity">
    <text evidence="1 5">Belongs to the glutathione peroxidase family.</text>
</comment>
<keyword evidence="3 5" id="KW-0560">Oxidoreductase</keyword>
<dbReference type="PROSITE" id="PS51355">
    <property type="entry name" value="GLUTATHIONE_PEROXID_3"/>
    <property type="match status" value="1"/>
</dbReference>
<keyword evidence="2 5" id="KW-0575">Peroxidase</keyword>
<dbReference type="InterPro" id="IPR029760">
    <property type="entry name" value="GPX_CS"/>
</dbReference>
<sequence length="173" mass="19364">MGLNSKIKAKNMKKITDFTVKNLIDEPFELSQYAGEVMLIVNTASACGFTPQYAELQTLYEQYADQGLRVIAFPCNQFGAQEKGDGAEIGEFCDKNFHVTFPIMRKINVNGDDAEPLWKDLKAKAPGILGTERIKWNFTKFLVGRDGVTVQRFSPSTSPLSMVEQIEMALTQK</sequence>
<dbReference type="GO" id="GO:0004601">
    <property type="term" value="F:peroxidase activity"/>
    <property type="evidence" value="ECO:0007669"/>
    <property type="project" value="UniProtKB-KW"/>
</dbReference>
<name>A0A345DBM1_9BURK</name>
<evidence type="ECO:0000256" key="2">
    <source>
        <dbReference type="ARBA" id="ARBA00022559"/>
    </source>
</evidence>